<reference evidence="4 5" key="1">
    <citation type="journal article" date="2013" name="Front. Microbiol.">
        <title>Comparative genomic analyses of the cyanobacterium, Lyngbya aestuarii BL J, a powerful hydrogen producer.</title>
        <authorList>
            <person name="Kothari A."/>
            <person name="Vaughn M."/>
            <person name="Garcia-Pichel F."/>
        </authorList>
    </citation>
    <scope>NUCLEOTIDE SEQUENCE [LARGE SCALE GENOMIC DNA]</scope>
    <source>
        <strain evidence="4 5">BL J</strain>
    </source>
</reference>
<evidence type="ECO:0000313" key="5">
    <source>
        <dbReference type="Proteomes" id="UP000017127"/>
    </source>
</evidence>
<keyword evidence="2 4" id="KW-0456">Lyase</keyword>
<evidence type="ECO:0000313" key="4">
    <source>
        <dbReference type="EMBL" id="ERT08174.1"/>
    </source>
</evidence>
<feature type="non-terminal residue" evidence="4">
    <location>
        <position position="1"/>
    </location>
</feature>
<dbReference type="AlphaFoldDB" id="U7QJM8"/>
<dbReference type="SUPFAM" id="SSF48230">
    <property type="entry name" value="Chondroitin AC/alginate lyase"/>
    <property type="match status" value="1"/>
</dbReference>
<keyword evidence="5" id="KW-1185">Reference proteome</keyword>
<sequence length="427" mass="49895">LLDDLPNVFLNQELIDAAKKRLESPEKYPLTHRAYRDIQAKAEDFYENVSLSDFPVYTGKNRSEYRSRVYNGLAQTLYPAIVCAFEDKQEYCQKAIDFILAWAEKKGGTQLTEASRSNLSSAGLDISRYFARYAQAFQLVSPYMSEEEKETVKQWFLELGYEIKKGHKYWIKNLEREGANNHLSWHNSGMLIAALYGEDRRLLAYMMNGNRWSYQNLVRDAIYEQDNPENLFRVGRDFVHLPTQARTGEIYDRHRSLPHPPARGNIYDRQRWWNEEVRQRAGFAYSKFNLEALMITAHMAQLNGLEYGGSKNFINLHNRSIRNALRFYGQYYIDFPAGRADCRKISEMEPSPKPYDGQCPIAYEPYFGERPSYHTVYLFALAKKYYPEDKALYTKILSANRKELIPVSNFHPLHAPVSVFTLFFAEE</sequence>
<accession>U7QJM8</accession>
<keyword evidence="1" id="KW-0732">Signal</keyword>
<dbReference type="Pfam" id="PF05426">
    <property type="entry name" value="Alginate_lyase"/>
    <property type="match status" value="1"/>
</dbReference>
<feature type="domain" description="Alginate lyase" evidence="3">
    <location>
        <begin position="85"/>
        <end position="209"/>
    </location>
</feature>
<proteinExistence type="predicted"/>
<dbReference type="InterPro" id="IPR008397">
    <property type="entry name" value="Alginate_lyase_dom"/>
</dbReference>
<dbReference type="OrthoDB" id="447148at2"/>
<dbReference type="GO" id="GO:0016829">
    <property type="term" value="F:lyase activity"/>
    <property type="evidence" value="ECO:0007669"/>
    <property type="project" value="UniProtKB-KW"/>
</dbReference>
<dbReference type="EMBL" id="AUZM01000013">
    <property type="protein sequence ID" value="ERT08174.1"/>
    <property type="molecule type" value="Genomic_DNA"/>
</dbReference>
<dbReference type="RefSeq" id="WP_023065600.1">
    <property type="nucleotide sequence ID" value="NZ_AUZM01000013.1"/>
</dbReference>
<evidence type="ECO:0000256" key="1">
    <source>
        <dbReference type="ARBA" id="ARBA00022729"/>
    </source>
</evidence>
<evidence type="ECO:0000259" key="3">
    <source>
        <dbReference type="Pfam" id="PF05426"/>
    </source>
</evidence>
<dbReference type="Gene3D" id="1.50.10.100">
    <property type="entry name" value="Chondroitin AC/alginate lyase"/>
    <property type="match status" value="1"/>
</dbReference>
<dbReference type="GO" id="GO:0042597">
    <property type="term" value="C:periplasmic space"/>
    <property type="evidence" value="ECO:0007669"/>
    <property type="project" value="InterPro"/>
</dbReference>
<dbReference type="InterPro" id="IPR008929">
    <property type="entry name" value="Chondroitin_lyas"/>
</dbReference>
<protein>
    <submittedName>
        <fullName evidence="4">Alginate lyase family protein</fullName>
    </submittedName>
</protein>
<gene>
    <name evidence="4" type="ORF">M595_1781</name>
</gene>
<organism evidence="4 5">
    <name type="scientific">Lyngbya aestuarii BL J</name>
    <dbReference type="NCBI Taxonomy" id="1348334"/>
    <lineage>
        <taxon>Bacteria</taxon>
        <taxon>Bacillati</taxon>
        <taxon>Cyanobacteriota</taxon>
        <taxon>Cyanophyceae</taxon>
        <taxon>Oscillatoriophycideae</taxon>
        <taxon>Oscillatoriales</taxon>
        <taxon>Microcoleaceae</taxon>
        <taxon>Lyngbya</taxon>
    </lineage>
</organism>
<evidence type="ECO:0000256" key="2">
    <source>
        <dbReference type="ARBA" id="ARBA00023239"/>
    </source>
</evidence>
<comment type="caution">
    <text evidence="4">The sequence shown here is derived from an EMBL/GenBank/DDBJ whole genome shotgun (WGS) entry which is preliminary data.</text>
</comment>
<name>U7QJM8_9CYAN</name>
<dbReference type="Proteomes" id="UP000017127">
    <property type="component" value="Unassembled WGS sequence"/>
</dbReference>